<dbReference type="InterPro" id="IPR036436">
    <property type="entry name" value="Disintegrin_dom_sf"/>
</dbReference>
<dbReference type="GO" id="GO:0006508">
    <property type="term" value="P:proteolysis"/>
    <property type="evidence" value="ECO:0007669"/>
    <property type="project" value="InterPro"/>
</dbReference>
<proteinExistence type="predicted"/>
<evidence type="ECO:0000259" key="5">
    <source>
        <dbReference type="PROSITE" id="PS50215"/>
    </source>
</evidence>
<keyword evidence="1" id="KW-0862">Zinc</keyword>
<dbReference type="PROSITE" id="PS50215">
    <property type="entry name" value="ADAM_MEPRO"/>
    <property type="match status" value="1"/>
</dbReference>
<comment type="caution">
    <text evidence="1">Lacks conserved residue(s) required for the propagation of feature annotation.</text>
</comment>
<keyword evidence="7" id="KW-1185">Reference proteome</keyword>
<accession>A0A4U5LQY7</accession>
<evidence type="ECO:0000256" key="1">
    <source>
        <dbReference type="PROSITE-ProRule" id="PRU00276"/>
    </source>
</evidence>
<dbReference type="Gene3D" id="3.40.390.10">
    <property type="entry name" value="Collagenase (Catalytic Domain)"/>
    <property type="match status" value="1"/>
</dbReference>
<name>A0A4U5LQY7_STECR</name>
<feature type="binding site" evidence="1">
    <location>
        <position position="204"/>
    </location>
    <ligand>
        <name>Zn(2+)</name>
        <dbReference type="ChEBI" id="CHEBI:29105"/>
        <note>catalytic</note>
    </ligand>
</feature>
<feature type="compositionally biased region" description="Pro residues" evidence="2">
    <location>
        <begin position="432"/>
        <end position="441"/>
    </location>
</feature>
<dbReference type="PANTHER" id="PTHR11905">
    <property type="entry name" value="ADAM A DISINTEGRIN AND METALLOPROTEASE DOMAIN"/>
    <property type="match status" value="1"/>
</dbReference>
<dbReference type="GO" id="GO:0004222">
    <property type="term" value="F:metalloendopeptidase activity"/>
    <property type="evidence" value="ECO:0007669"/>
    <property type="project" value="InterPro"/>
</dbReference>
<feature type="region of interest" description="Disordered" evidence="2">
    <location>
        <begin position="396"/>
        <end position="450"/>
    </location>
</feature>
<feature type="domain" description="Peptidase M12B" evidence="5">
    <location>
        <begin position="73"/>
        <end position="256"/>
    </location>
</feature>
<evidence type="ECO:0000256" key="2">
    <source>
        <dbReference type="SAM" id="MobiDB-lite"/>
    </source>
</evidence>
<evidence type="ECO:0000256" key="3">
    <source>
        <dbReference type="SAM" id="Phobius"/>
    </source>
</evidence>
<feature type="compositionally biased region" description="Pro residues" evidence="2">
    <location>
        <begin position="529"/>
        <end position="539"/>
    </location>
</feature>
<dbReference type="STRING" id="34508.A0A4U5LQY7"/>
<feature type="transmembrane region" description="Helical" evidence="3">
    <location>
        <begin position="311"/>
        <end position="334"/>
    </location>
</feature>
<dbReference type="Gene3D" id="4.10.70.10">
    <property type="entry name" value="Disintegrin domain"/>
    <property type="match status" value="1"/>
</dbReference>
<keyword evidence="3" id="KW-0472">Membrane</keyword>
<dbReference type="InterPro" id="IPR001590">
    <property type="entry name" value="Peptidase_M12B"/>
</dbReference>
<dbReference type="AlphaFoldDB" id="A0A4U5LQY7"/>
<sequence length="610" mass="68377">MLKSVIVSVVLLATTIASTVNLTDGGGHKVLTAHADHVHIPTKRSHRQRRAEPAIWGEPAPDYSMAKLDGSVTLLRALIFVEQKIVDFYSRDMDRVRREILRMVRESNDYFYQMNMRISVLDIQRTSENMTLYSFEEFRLSRLGELPEHDFAALIAFRYAGGLAFVGGMCTTKAVLYCGFYPHNPEAMGSIFFHEVAHLIGVPHTNKSETLQVDKCQCSPEYMASVKPSVGCLKIPGYDHDCTAQLMANMLYRSRCLKRLVDFDLSTLPKSSFDHAICGNGIVENGEECDCGLESHCFNPNCRARTCRHVVPVWTITLVLSLFSVGSILVYMFYKKYIEQTPFDKLKPLKSIGQLKNSLVSMRSRVNTGENFQESLSRHKIDPESIVVLIPADGKVKPDTKTNLPRRGTLRPTQPPPPPPSRSNTLPSTRLGPPPKPPCGPKPKLVVNPLDNLPNTQIYEIPKSVKLRSSEVFKEEPYRNRSTTLSHKFEDFSSESDCEDLAPIYSPVSPKKERSSILQAIDALRGRRPSPPRIQPPNPTSTRKAPTALPVRLLTSHLPKNNIPKFTPNSLSPPNGSFSCCFLSSPKRFTCCYTLFCGILLRSRKLPTTL</sequence>
<reference evidence="6 7" key="1">
    <citation type="journal article" date="2015" name="Genome Biol.">
        <title>Comparative genomics of Steinernema reveals deeply conserved gene regulatory networks.</title>
        <authorList>
            <person name="Dillman A.R."/>
            <person name="Macchietto M."/>
            <person name="Porter C.F."/>
            <person name="Rogers A."/>
            <person name="Williams B."/>
            <person name="Antoshechkin I."/>
            <person name="Lee M.M."/>
            <person name="Goodwin Z."/>
            <person name="Lu X."/>
            <person name="Lewis E.E."/>
            <person name="Goodrich-Blair H."/>
            <person name="Stock S.P."/>
            <person name="Adams B.J."/>
            <person name="Sternberg P.W."/>
            <person name="Mortazavi A."/>
        </authorList>
    </citation>
    <scope>NUCLEOTIDE SEQUENCE [LARGE SCALE GENOMIC DNA]</scope>
    <source>
        <strain evidence="6 7">ALL</strain>
    </source>
</reference>
<organism evidence="6 7">
    <name type="scientific">Steinernema carpocapsae</name>
    <name type="common">Entomopathogenic nematode</name>
    <dbReference type="NCBI Taxonomy" id="34508"/>
    <lineage>
        <taxon>Eukaryota</taxon>
        <taxon>Metazoa</taxon>
        <taxon>Ecdysozoa</taxon>
        <taxon>Nematoda</taxon>
        <taxon>Chromadorea</taxon>
        <taxon>Rhabditida</taxon>
        <taxon>Tylenchina</taxon>
        <taxon>Panagrolaimomorpha</taxon>
        <taxon>Strongyloidoidea</taxon>
        <taxon>Steinernematidae</taxon>
        <taxon>Steinernema</taxon>
    </lineage>
</organism>
<keyword evidence="4" id="KW-0732">Signal</keyword>
<dbReference type="SUPFAM" id="SSF55486">
    <property type="entry name" value="Metalloproteases ('zincins'), catalytic domain"/>
    <property type="match status" value="1"/>
</dbReference>
<feature type="signal peptide" evidence="4">
    <location>
        <begin position="1"/>
        <end position="17"/>
    </location>
</feature>
<feature type="binding site" evidence="1">
    <location>
        <position position="198"/>
    </location>
    <ligand>
        <name>Zn(2+)</name>
        <dbReference type="ChEBI" id="CHEBI:29105"/>
        <note>catalytic</note>
    </ligand>
</feature>
<evidence type="ECO:0000313" key="6">
    <source>
        <dbReference type="EMBL" id="TKR58388.1"/>
    </source>
</evidence>
<protein>
    <recommendedName>
        <fullName evidence="5">Peptidase M12B domain-containing protein</fullName>
    </recommendedName>
</protein>
<keyword evidence="3" id="KW-0812">Transmembrane</keyword>
<reference evidence="6 7" key="2">
    <citation type="journal article" date="2019" name="G3 (Bethesda)">
        <title>Hybrid Assembly of the Genome of the Entomopathogenic Nematode Steinernema carpocapsae Identifies the X-Chromosome.</title>
        <authorList>
            <person name="Serra L."/>
            <person name="Macchietto M."/>
            <person name="Macias-Munoz A."/>
            <person name="McGill C.J."/>
            <person name="Rodriguez I.M."/>
            <person name="Rodriguez B."/>
            <person name="Murad R."/>
            <person name="Mortazavi A."/>
        </authorList>
    </citation>
    <scope>NUCLEOTIDE SEQUENCE [LARGE SCALE GENOMIC DNA]</scope>
    <source>
        <strain evidence="6 7">ALL</strain>
    </source>
</reference>
<keyword evidence="1" id="KW-0479">Metal-binding</keyword>
<dbReference type="InterPro" id="IPR024079">
    <property type="entry name" value="MetalloPept_cat_dom_sf"/>
</dbReference>
<feature type="binding site" evidence="1">
    <location>
        <position position="194"/>
    </location>
    <ligand>
        <name>Zn(2+)</name>
        <dbReference type="ChEBI" id="CHEBI:29105"/>
        <note>catalytic</note>
    </ligand>
</feature>
<keyword evidence="3" id="KW-1133">Transmembrane helix</keyword>
<dbReference type="Proteomes" id="UP000298663">
    <property type="component" value="Unassembled WGS sequence"/>
</dbReference>
<feature type="active site" evidence="1">
    <location>
        <position position="195"/>
    </location>
</feature>
<evidence type="ECO:0000256" key="4">
    <source>
        <dbReference type="SAM" id="SignalP"/>
    </source>
</evidence>
<dbReference type="EMBL" id="AZBU02000013">
    <property type="protein sequence ID" value="TKR58388.1"/>
    <property type="molecule type" value="Genomic_DNA"/>
</dbReference>
<dbReference type="GO" id="GO:0046872">
    <property type="term" value="F:metal ion binding"/>
    <property type="evidence" value="ECO:0007669"/>
    <property type="project" value="UniProtKB-KW"/>
</dbReference>
<feature type="region of interest" description="Disordered" evidence="2">
    <location>
        <begin position="525"/>
        <end position="546"/>
    </location>
</feature>
<dbReference type="PANTHER" id="PTHR11905:SF250">
    <property type="entry name" value="PEPTIDASE M12B DOMAIN-CONTAINING PROTEIN"/>
    <property type="match status" value="1"/>
</dbReference>
<evidence type="ECO:0000313" key="7">
    <source>
        <dbReference type="Proteomes" id="UP000298663"/>
    </source>
</evidence>
<dbReference type="OrthoDB" id="5951731at2759"/>
<dbReference type="Pfam" id="PF01421">
    <property type="entry name" value="Reprolysin"/>
    <property type="match status" value="1"/>
</dbReference>
<gene>
    <name evidence="6" type="ORF">L596_029840</name>
</gene>
<comment type="caution">
    <text evidence="6">The sequence shown here is derived from an EMBL/GenBank/DDBJ whole genome shotgun (WGS) entry which is preliminary data.</text>
</comment>
<feature type="chain" id="PRO_5020966402" description="Peptidase M12B domain-containing protein" evidence="4">
    <location>
        <begin position="18"/>
        <end position="610"/>
    </location>
</feature>